<accession>A0A5C6A9B3</accession>
<comment type="caution">
    <text evidence="1">The sequence shown here is derived from an EMBL/GenBank/DDBJ whole genome shotgun (WGS) entry which is preliminary data.</text>
</comment>
<proteinExistence type="predicted"/>
<sequence>MFTVSRSNTLPLRLRFPSQSTVFIAMLVTGGMNDSTSRDLKFKLKRIVSMLTRMAIKFDGIKELSFNYPVTIIATNDDLPSDPIQMAATWLDQFAVAVSKAAAADRRFALRYEKHGIFLFGVPHRDNVDASDGWVAADRFVASALSRFNVRVGNISHSALAGVLI</sequence>
<gene>
    <name evidence="1" type="ORF">Pla100_34860</name>
</gene>
<dbReference type="RefSeq" id="WP_197168010.1">
    <property type="nucleotide sequence ID" value="NZ_SJPM01000007.1"/>
</dbReference>
<dbReference type="AlphaFoldDB" id="A0A5C6A9B3"/>
<evidence type="ECO:0000313" key="2">
    <source>
        <dbReference type="Proteomes" id="UP000316213"/>
    </source>
</evidence>
<protein>
    <submittedName>
        <fullName evidence="1">Uncharacterized protein</fullName>
    </submittedName>
</protein>
<reference evidence="1 2" key="1">
    <citation type="submission" date="2019-02" db="EMBL/GenBank/DDBJ databases">
        <title>Deep-cultivation of Planctomycetes and their phenomic and genomic characterization uncovers novel biology.</title>
        <authorList>
            <person name="Wiegand S."/>
            <person name="Jogler M."/>
            <person name="Boedeker C."/>
            <person name="Pinto D."/>
            <person name="Vollmers J."/>
            <person name="Rivas-Marin E."/>
            <person name="Kohn T."/>
            <person name="Peeters S.H."/>
            <person name="Heuer A."/>
            <person name="Rast P."/>
            <person name="Oberbeckmann S."/>
            <person name="Bunk B."/>
            <person name="Jeske O."/>
            <person name="Meyerdierks A."/>
            <person name="Storesund J.E."/>
            <person name="Kallscheuer N."/>
            <person name="Luecker S."/>
            <person name="Lage O.M."/>
            <person name="Pohl T."/>
            <person name="Merkel B.J."/>
            <person name="Hornburger P."/>
            <person name="Mueller R.-W."/>
            <person name="Bruemmer F."/>
            <person name="Labrenz M."/>
            <person name="Spormann A.M."/>
            <person name="Op Den Camp H."/>
            <person name="Overmann J."/>
            <person name="Amann R."/>
            <person name="Jetten M.S.M."/>
            <person name="Mascher T."/>
            <person name="Medema M.H."/>
            <person name="Devos D.P."/>
            <person name="Kaster A.-K."/>
            <person name="Ovreas L."/>
            <person name="Rohde M."/>
            <person name="Galperin M.Y."/>
            <person name="Jogler C."/>
        </authorList>
    </citation>
    <scope>NUCLEOTIDE SEQUENCE [LARGE SCALE GENOMIC DNA]</scope>
    <source>
        <strain evidence="1 2">Pla100</strain>
    </source>
</reference>
<name>A0A5C6A9B3_9BACT</name>
<evidence type="ECO:0000313" key="1">
    <source>
        <dbReference type="EMBL" id="TWT94913.1"/>
    </source>
</evidence>
<dbReference type="Proteomes" id="UP000316213">
    <property type="component" value="Unassembled WGS sequence"/>
</dbReference>
<organism evidence="1 2">
    <name type="scientific">Neorhodopirellula pilleata</name>
    <dbReference type="NCBI Taxonomy" id="2714738"/>
    <lineage>
        <taxon>Bacteria</taxon>
        <taxon>Pseudomonadati</taxon>
        <taxon>Planctomycetota</taxon>
        <taxon>Planctomycetia</taxon>
        <taxon>Pirellulales</taxon>
        <taxon>Pirellulaceae</taxon>
        <taxon>Neorhodopirellula</taxon>
    </lineage>
</organism>
<dbReference type="EMBL" id="SJPM01000007">
    <property type="protein sequence ID" value="TWT94913.1"/>
    <property type="molecule type" value="Genomic_DNA"/>
</dbReference>
<keyword evidence="2" id="KW-1185">Reference proteome</keyword>